<sequence>IFSKNKLHAELQSKFGNSRISVIHAIFMLMTAPWKSI</sequence>
<organism evidence="1 2">
    <name type="scientific">Aegilops tauschii subsp. strangulata</name>
    <name type="common">Goatgrass</name>
    <dbReference type="NCBI Taxonomy" id="200361"/>
    <lineage>
        <taxon>Eukaryota</taxon>
        <taxon>Viridiplantae</taxon>
        <taxon>Streptophyta</taxon>
        <taxon>Embryophyta</taxon>
        <taxon>Tracheophyta</taxon>
        <taxon>Spermatophyta</taxon>
        <taxon>Magnoliopsida</taxon>
        <taxon>Liliopsida</taxon>
        <taxon>Poales</taxon>
        <taxon>Poaceae</taxon>
        <taxon>BOP clade</taxon>
        <taxon>Pooideae</taxon>
        <taxon>Triticodae</taxon>
        <taxon>Triticeae</taxon>
        <taxon>Triticinae</taxon>
        <taxon>Aegilops</taxon>
    </lineage>
</organism>
<reference evidence="2" key="2">
    <citation type="journal article" date="2017" name="Nat. Plants">
        <title>The Aegilops tauschii genome reveals multiple impacts of transposons.</title>
        <authorList>
            <person name="Zhao G."/>
            <person name="Zou C."/>
            <person name="Li K."/>
            <person name="Wang K."/>
            <person name="Li T."/>
            <person name="Gao L."/>
            <person name="Zhang X."/>
            <person name="Wang H."/>
            <person name="Yang Z."/>
            <person name="Liu X."/>
            <person name="Jiang W."/>
            <person name="Mao L."/>
            <person name="Kong X."/>
            <person name="Jiao Y."/>
            <person name="Jia J."/>
        </authorList>
    </citation>
    <scope>NUCLEOTIDE SEQUENCE [LARGE SCALE GENOMIC DNA]</scope>
    <source>
        <strain evidence="2">cv. AL8/78</strain>
    </source>
</reference>
<dbReference type="Gramene" id="AET6Gv20018800.4">
    <property type="protein sequence ID" value="AET6Gv20018800.4"/>
    <property type="gene ID" value="AET6Gv20018800"/>
</dbReference>
<dbReference type="Proteomes" id="UP000015105">
    <property type="component" value="Chromosome 6D"/>
</dbReference>
<reference evidence="1" key="4">
    <citation type="submission" date="2019-03" db="UniProtKB">
        <authorList>
            <consortium name="EnsemblPlants"/>
        </authorList>
    </citation>
    <scope>IDENTIFICATION</scope>
</reference>
<dbReference type="AlphaFoldDB" id="A0A453MPI4"/>
<evidence type="ECO:0000313" key="1">
    <source>
        <dbReference type="EnsemblPlants" id="AET6Gv20018800.4"/>
    </source>
</evidence>
<accession>A0A453MPI4</accession>
<dbReference type="EnsemblPlants" id="AET6Gv20018800.4">
    <property type="protein sequence ID" value="AET6Gv20018800.4"/>
    <property type="gene ID" value="AET6Gv20018800"/>
</dbReference>
<name>A0A453MPI4_AEGTS</name>
<reference evidence="2" key="1">
    <citation type="journal article" date="2014" name="Science">
        <title>Ancient hybridizations among the ancestral genomes of bread wheat.</title>
        <authorList>
            <consortium name="International Wheat Genome Sequencing Consortium,"/>
            <person name="Marcussen T."/>
            <person name="Sandve S.R."/>
            <person name="Heier L."/>
            <person name="Spannagl M."/>
            <person name="Pfeifer M."/>
            <person name="Jakobsen K.S."/>
            <person name="Wulff B.B."/>
            <person name="Steuernagel B."/>
            <person name="Mayer K.F."/>
            <person name="Olsen O.A."/>
        </authorList>
    </citation>
    <scope>NUCLEOTIDE SEQUENCE [LARGE SCALE GENOMIC DNA]</scope>
    <source>
        <strain evidence="2">cv. AL8/78</strain>
    </source>
</reference>
<proteinExistence type="predicted"/>
<reference evidence="1" key="5">
    <citation type="journal article" date="2021" name="G3 (Bethesda)">
        <title>Aegilops tauschii genome assembly Aet v5.0 features greater sequence contiguity and improved annotation.</title>
        <authorList>
            <person name="Wang L."/>
            <person name="Zhu T."/>
            <person name="Rodriguez J.C."/>
            <person name="Deal K.R."/>
            <person name="Dubcovsky J."/>
            <person name="McGuire P.E."/>
            <person name="Lux T."/>
            <person name="Spannagl M."/>
            <person name="Mayer K.F.X."/>
            <person name="Baldrich P."/>
            <person name="Meyers B.C."/>
            <person name="Huo N."/>
            <person name="Gu Y.Q."/>
            <person name="Zhou H."/>
            <person name="Devos K.M."/>
            <person name="Bennetzen J.L."/>
            <person name="Unver T."/>
            <person name="Budak H."/>
            <person name="Gulick P.J."/>
            <person name="Galiba G."/>
            <person name="Kalapos B."/>
            <person name="Nelson D.R."/>
            <person name="Li P."/>
            <person name="You F.M."/>
            <person name="Luo M.C."/>
            <person name="Dvorak J."/>
        </authorList>
    </citation>
    <scope>NUCLEOTIDE SEQUENCE [LARGE SCALE GENOMIC DNA]</scope>
    <source>
        <strain evidence="1">cv. AL8/78</strain>
    </source>
</reference>
<keyword evidence="2" id="KW-1185">Reference proteome</keyword>
<reference evidence="1" key="3">
    <citation type="journal article" date="2017" name="Nature">
        <title>Genome sequence of the progenitor of the wheat D genome Aegilops tauschii.</title>
        <authorList>
            <person name="Luo M.C."/>
            <person name="Gu Y.Q."/>
            <person name="Puiu D."/>
            <person name="Wang H."/>
            <person name="Twardziok S.O."/>
            <person name="Deal K.R."/>
            <person name="Huo N."/>
            <person name="Zhu T."/>
            <person name="Wang L."/>
            <person name="Wang Y."/>
            <person name="McGuire P.E."/>
            <person name="Liu S."/>
            <person name="Long H."/>
            <person name="Ramasamy R.K."/>
            <person name="Rodriguez J.C."/>
            <person name="Van S.L."/>
            <person name="Yuan L."/>
            <person name="Wang Z."/>
            <person name="Xia Z."/>
            <person name="Xiao L."/>
            <person name="Anderson O.D."/>
            <person name="Ouyang S."/>
            <person name="Liang Y."/>
            <person name="Zimin A.V."/>
            <person name="Pertea G."/>
            <person name="Qi P."/>
            <person name="Bennetzen J.L."/>
            <person name="Dai X."/>
            <person name="Dawson M.W."/>
            <person name="Muller H.G."/>
            <person name="Kugler K."/>
            <person name="Rivarola-Duarte L."/>
            <person name="Spannagl M."/>
            <person name="Mayer K.F.X."/>
            <person name="Lu F.H."/>
            <person name="Bevan M.W."/>
            <person name="Leroy P."/>
            <person name="Li P."/>
            <person name="You F.M."/>
            <person name="Sun Q."/>
            <person name="Liu Z."/>
            <person name="Lyons E."/>
            <person name="Wicker T."/>
            <person name="Salzberg S.L."/>
            <person name="Devos K.M."/>
            <person name="Dvorak J."/>
        </authorList>
    </citation>
    <scope>NUCLEOTIDE SEQUENCE [LARGE SCALE GENOMIC DNA]</scope>
    <source>
        <strain evidence="1">cv. AL8/78</strain>
    </source>
</reference>
<protein>
    <submittedName>
        <fullName evidence="1">Uncharacterized protein</fullName>
    </submittedName>
</protein>
<evidence type="ECO:0000313" key="2">
    <source>
        <dbReference type="Proteomes" id="UP000015105"/>
    </source>
</evidence>